<dbReference type="Proteomes" id="UP000291933">
    <property type="component" value="Unassembled WGS sequence"/>
</dbReference>
<feature type="transmembrane region" description="Helical" evidence="2">
    <location>
        <begin position="405"/>
        <end position="425"/>
    </location>
</feature>
<name>A0A4Q9KPR0_PROTD</name>
<keyword evidence="4" id="KW-1185">Reference proteome</keyword>
<evidence type="ECO:0000256" key="2">
    <source>
        <dbReference type="SAM" id="Phobius"/>
    </source>
</evidence>
<feature type="transmembrane region" description="Helical" evidence="2">
    <location>
        <begin position="210"/>
        <end position="230"/>
    </location>
</feature>
<feature type="compositionally biased region" description="Polar residues" evidence="1">
    <location>
        <begin position="12"/>
        <end position="28"/>
    </location>
</feature>
<evidence type="ECO:0000313" key="4">
    <source>
        <dbReference type="Proteomes" id="UP000291933"/>
    </source>
</evidence>
<feature type="region of interest" description="Disordered" evidence="1">
    <location>
        <begin position="1"/>
        <end position="28"/>
    </location>
</feature>
<dbReference type="AlphaFoldDB" id="A0A4Q9KPR0"/>
<evidence type="ECO:0000256" key="1">
    <source>
        <dbReference type="SAM" id="MobiDB-lite"/>
    </source>
</evidence>
<feature type="transmembrane region" description="Helical" evidence="2">
    <location>
        <begin position="237"/>
        <end position="256"/>
    </location>
</feature>
<keyword evidence="2" id="KW-0472">Membrane</keyword>
<feature type="compositionally biased region" description="Pro residues" evidence="1">
    <location>
        <begin position="1"/>
        <end position="11"/>
    </location>
</feature>
<dbReference type="RefSeq" id="WP_131170747.1">
    <property type="nucleotide sequence ID" value="NZ_FXTL01000001.1"/>
</dbReference>
<gene>
    <name evidence="3" type="ORF">ET996_01345</name>
</gene>
<keyword evidence="2" id="KW-0812">Transmembrane</keyword>
<comment type="caution">
    <text evidence="3">The sequence shown here is derived from an EMBL/GenBank/DDBJ whole genome shotgun (WGS) entry which is preliminary data.</text>
</comment>
<dbReference type="EMBL" id="SDMR01000001">
    <property type="protein sequence ID" value="TBT96335.1"/>
    <property type="molecule type" value="Genomic_DNA"/>
</dbReference>
<accession>A0A4Q9KPR0</accession>
<organism evidence="3 4">
    <name type="scientific">Propioniciclava tarda</name>
    <dbReference type="NCBI Taxonomy" id="433330"/>
    <lineage>
        <taxon>Bacteria</taxon>
        <taxon>Bacillati</taxon>
        <taxon>Actinomycetota</taxon>
        <taxon>Actinomycetes</taxon>
        <taxon>Propionibacteriales</taxon>
        <taxon>Propionibacteriaceae</taxon>
        <taxon>Propioniciclava</taxon>
    </lineage>
</organism>
<evidence type="ECO:0000313" key="3">
    <source>
        <dbReference type="EMBL" id="TBT96335.1"/>
    </source>
</evidence>
<proteinExistence type="predicted"/>
<reference evidence="3 4" key="1">
    <citation type="submission" date="2019-01" db="EMBL/GenBank/DDBJ databases">
        <title>Lactibacter flavus gen. nov., sp. nov., a novel bacterium of the family Propionibacteriaceae isolated from raw milk and dairy products.</title>
        <authorList>
            <person name="Huptas C."/>
            <person name="Wenning M."/>
            <person name="Breitenwieser F."/>
            <person name="Doll E."/>
            <person name="Von Neubeck M."/>
            <person name="Busse H.-J."/>
            <person name="Scherer S."/>
        </authorList>
    </citation>
    <scope>NUCLEOTIDE SEQUENCE [LARGE SCALE GENOMIC DNA]</scope>
    <source>
        <strain evidence="3 4">DSM 22130</strain>
    </source>
</reference>
<protein>
    <submittedName>
        <fullName evidence="3">Uncharacterized protein</fullName>
    </submittedName>
</protein>
<sequence length="433" mass="44816">MTTQNFPPPTGTPQRTASGSTTGQTVDATSARDVGRRFLIPSATGLRLSRTLAALACLIAGAVGAWVLTTTSASLESINRGTQQMLRLQQIKGDVLRADGLATNGLAQGTAATAMTDYTDALKEASRLTVEASLAMPTDQNDLMAVNAGLLNYALTMERARTAYPKDNTAGLGYTADAGTALVGDTVPALDKLISDNGKRVDAARASDRLWAAGLALVPVVLLLLLSLWLARRTKRAVNLGVLIALAASVVLWRLVDVNLVQSAAVVDSARAGTLQSATAAATAYSKLAEAKSIEGRSLLQPTDIVANETTWLTAMNEVNASVKKIGDAQASTAGLVSAYSSAHASLANLLKENKVTAAKQAAASTTSGVNPSYEAASDALSKTFSEAKTATATGMTQQQDGLRIASGIAVLLGVLGAAASWIGISQRIREYR</sequence>
<feature type="transmembrane region" description="Helical" evidence="2">
    <location>
        <begin position="52"/>
        <end position="69"/>
    </location>
</feature>
<keyword evidence="2" id="KW-1133">Transmembrane helix</keyword>